<evidence type="ECO:0000259" key="3">
    <source>
        <dbReference type="Pfam" id="PF21671"/>
    </source>
</evidence>
<dbReference type="AlphaFoldDB" id="A0A1C7MS05"/>
<proteinExistence type="predicted"/>
<name>A0A1C7MS05_GRIFR</name>
<dbReference type="Pfam" id="PF21671">
    <property type="entry name" value="CPL1-like"/>
    <property type="match status" value="1"/>
</dbReference>
<reference evidence="4 5" key="1">
    <citation type="submission" date="2016-03" db="EMBL/GenBank/DDBJ databases">
        <title>Whole genome sequencing of Grifola frondosa 9006-11.</title>
        <authorList>
            <person name="Min B."/>
            <person name="Park H."/>
            <person name="Kim J.-G."/>
            <person name="Cho H."/>
            <person name="Oh Y.-L."/>
            <person name="Kong W.-S."/>
            <person name="Choi I.-G."/>
        </authorList>
    </citation>
    <scope>NUCLEOTIDE SEQUENCE [LARGE SCALE GENOMIC DNA]</scope>
    <source>
        <strain evidence="4 5">9006-11</strain>
    </source>
</reference>
<dbReference type="STRING" id="5627.A0A1C7MS05"/>
<dbReference type="EMBL" id="LUGG01000001">
    <property type="protein sequence ID" value="OBZ79645.1"/>
    <property type="molecule type" value="Genomic_DNA"/>
</dbReference>
<dbReference type="PANTHER" id="PTHR35192:SF2">
    <property type="entry name" value="APPLE DOMAIN-CONTAINING PROTEIN"/>
    <property type="match status" value="1"/>
</dbReference>
<feature type="signal peptide" evidence="2">
    <location>
        <begin position="1"/>
        <end position="24"/>
    </location>
</feature>
<feature type="chain" id="PRO_5008889296" evidence="2">
    <location>
        <begin position="25"/>
        <end position="180"/>
    </location>
</feature>
<evidence type="ECO:0000256" key="2">
    <source>
        <dbReference type="SAM" id="SignalP"/>
    </source>
</evidence>
<dbReference type="PANTHER" id="PTHR35192">
    <property type="entry name" value="PROTEIN, PUTATIVE-RELATED"/>
    <property type="match status" value="1"/>
</dbReference>
<dbReference type="Proteomes" id="UP000092993">
    <property type="component" value="Unassembled WGS sequence"/>
</dbReference>
<keyword evidence="2" id="KW-0732">Signal</keyword>
<evidence type="ECO:0000313" key="4">
    <source>
        <dbReference type="EMBL" id="OBZ79645.1"/>
    </source>
</evidence>
<sequence>MRSFTSLAISLLLVALSSSRLVAALPSDNALNARAPIPSAPARRYEARAPTPSAPSRRYEARAPAPSNSKRHVREQEPIIPTVDLSAYLCPEFMSVCPLEGAARALASEPASMLELVQNGFECVDFREDLTSCGGCGSIEARYDCTAIPGALGVSCIAGGCRVHSCKVGYSLTPDGKSCV</sequence>
<protein>
    <submittedName>
        <fullName evidence="4">Protein priA</fullName>
    </submittedName>
</protein>
<keyword evidence="5" id="KW-1185">Reference proteome</keyword>
<feature type="domain" description="Protein CPL1-like" evidence="3">
    <location>
        <begin position="121"/>
        <end position="180"/>
    </location>
</feature>
<feature type="region of interest" description="Disordered" evidence="1">
    <location>
        <begin position="42"/>
        <end position="73"/>
    </location>
</feature>
<gene>
    <name evidence="4" type="primary">priA_0</name>
    <name evidence="4" type="ORF">A0H81_01364</name>
</gene>
<dbReference type="InterPro" id="IPR038955">
    <property type="entry name" value="PriA/CPL1_fungi"/>
</dbReference>
<dbReference type="OrthoDB" id="439917at2759"/>
<evidence type="ECO:0000313" key="5">
    <source>
        <dbReference type="Proteomes" id="UP000092993"/>
    </source>
</evidence>
<accession>A0A1C7MS05</accession>
<evidence type="ECO:0000256" key="1">
    <source>
        <dbReference type="SAM" id="MobiDB-lite"/>
    </source>
</evidence>
<dbReference type="InterPro" id="IPR048661">
    <property type="entry name" value="CPL1-like"/>
</dbReference>
<comment type="caution">
    <text evidence="4">The sequence shown here is derived from an EMBL/GenBank/DDBJ whole genome shotgun (WGS) entry which is preliminary data.</text>
</comment>
<dbReference type="OMA" id="SCIAGGC"/>
<organism evidence="4 5">
    <name type="scientific">Grifola frondosa</name>
    <name type="common">Maitake</name>
    <name type="synonym">Polyporus frondosus</name>
    <dbReference type="NCBI Taxonomy" id="5627"/>
    <lineage>
        <taxon>Eukaryota</taxon>
        <taxon>Fungi</taxon>
        <taxon>Dikarya</taxon>
        <taxon>Basidiomycota</taxon>
        <taxon>Agaricomycotina</taxon>
        <taxon>Agaricomycetes</taxon>
        <taxon>Polyporales</taxon>
        <taxon>Grifolaceae</taxon>
        <taxon>Grifola</taxon>
    </lineage>
</organism>